<feature type="domain" description="HTH tetR-type" evidence="4">
    <location>
        <begin position="28"/>
        <end position="88"/>
    </location>
</feature>
<dbReference type="PANTHER" id="PTHR30055">
    <property type="entry name" value="HTH-TYPE TRANSCRIPTIONAL REGULATOR RUTR"/>
    <property type="match status" value="1"/>
</dbReference>
<name>A0A1Y5Y4N5_KIBAR</name>
<sequence length="223" mass="24373">MSFSSVRQYAGPMTTETTPVSRAERKKQELRREIIETAFDCFAERGYHATGIADIATRLGIGHGTFYRYFQNKRDIVDHVITDLVETVVAALAAENAPEAVSSLAEYRVQSARIGDVLGVILGGDPRVARFLLLEAAGIDAEMRERVLDFYETAAQLTAGYLHHGVNLGYLHADLDVDSTARAINGMIIAAVLTSLRDPGPDAQARMSSAIRRVMYDGIAVRA</sequence>
<protein>
    <submittedName>
        <fullName evidence="5">Transcriptional regulator, TetR family</fullName>
    </submittedName>
</protein>
<evidence type="ECO:0000313" key="6">
    <source>
        <dbReference type="Proteomes" id="UP000192674"/>
    </source>
</evidence>
<dbReference type="Pfam" id="PF00440">
    <property type="entry name" value="TetR_N"/>
    <property type="match status" value="1"/>
</dbReference>
<evidence type="ECO:0000313" key="5">
    <source>
        <dbReference type="EMBL" id="SMD25773.1"/>
    </source>
</evidence>
<evidence type="ECO:0000256" key="1">
    <source>
        <dbReference type="ARBA" id="ARBA00023125"/>
    </source>
</evidence>
<dbReference type="InterPro" id="IPR001647">
    <property type="entry name" value="HTH_TetR"/>
</dbReference>
<dbReference type="SUPFAM" id="SSF48498">
    <property type="entry name" value="Tetracyclin repressor-like, C-terminal domain"/>
    <property type="match status" value="1"/>
</dbReference>
<dbReference type="PRINTS" id="PR00455">
    <property type="entry name" value="HTHTETR"/>
</dbReference>
<organism evidence="5 6">
    <name type="scientific">Kibdelosporangium aridum</name>
    <dbReference type="NCBI Taxonomy" id="2030"/>
    <lineage>
        <taxon>Bacteria</taxon>
        <taxon>Bacillati</taxon>
        <taxon>Actinomycetota</taxon>
        <taxon>Actinomycetes</taxon>
        <taxon>Pseudonocardiales</taxon>
        <taxon>Pseudonocardiaceae</taxon>
        <taxon>Kibdelosporangium</taxon>
    </lineage>
</organism>
<dbReference type="InterPro" id="IPR036271">
    <property type="entry name" value="Tet_transcr_reg_TetR-rel_C_sf"/>
</dbReference>
<dbReference type="EMBL" id="FWXV01000012">
    <property type="protein sequence ID" value="SMD25773.1"/>
    <property type="molecule type" value="Genomic_DNA"/>
</dbReference>
<dbReference type="InterPro" id="IPR050109">
    <property type="entry name" value="HTH-type_TetR-like_transc_reg"/>
</dbReference>
<reference evidence="5 6" key="1">
    <citation type="submission" date="2017-04" db="EMBL/GenBank/DDBJ databases">
        <authorList>
            <person name="Afonso C.L."/>
            <person name="Miller P.J."/>
            <person name="Scott M.A."/>
            <person name="Spackman E."/>
            <person name="Goraichik I."/>
            <person name="Dimitrov K.M."/>
            <person name="Suarez D.L."/>
            <person name="Swayne D.E."/>
        </authorList>
    </citation>
    <scope>NUCLEOTIDE SEQUENCE [LARGE SCALE GENOMIC DNA]</scope>
    <source>
        <strain evidence="5 6">DSM 43828</strain>
    </source>
</reference>
<accession>A0A1Y5Y4N5</accession>
<dbReference type="GO" id="GO:0000976">
    <property type="term" value="F:transcription cis-regulatory region binding"/>
    <property type="evidence" value="ECO:0007669"/>
    <property type="project" value="TreeGrafter"/>
</dbReference>
<dbReference type="InterPro" id="IPR009057">
    <property type="entry name" value="Homeodomain-like_sf"/>
</dbReference>
<feature type="region of interest" description="Disordered" evidence="3">
    <location>
        <begin position="1"/>
        <end position="25"/>
    </location>
</feature>
<keyword evidence="6" id="KW-1185">Reference proteome</keyword>
<dbReference type="GO" id="GO:0003700">
    <property type="term" value="F:DNA-binding transcription factor activity"/>
    <property type="evidence" value="ECO:0007669"/>
    <property type="project" value="TreeGrafter"/>
</dbReference>
<dbReference type="PANTHER" id="PTHR30055:SF226">
    <property type="entry name" value="HTH-TYPE TRANSCRIPTIONAL REGULATOR PKSA"/>
    <property type="match status" value="1"/>
</dbReference>
<proteinExistence type="predicted"/>
<dbReference type="Proteomes" id="UP000192674">
    <property type="component" value="Unassembled WGS sequence"/>
</dbReference>
<feature type="DNA-binding region" description="H-T-H motif" evidence="2">
    <location>
        <begin position="51"/>
        <end position="70"/>
    </location>
</feature>
<dbReference type="AlphaFoldDB" id="A0A1Y5Y4N5"/>
<evidence type="ECO:0000256" key="2">
    <source>
        <dbReference type="PROSITE-ProRule" id="PRU00335"/>
    </source>
</evidence>
<dbReference type="PROSITE" id="PS50977">
    <property type="entry name" value="HTH_TETR_2"/>
    <property type="match status" value="1"/>
</dbReference>
<gene>
    <name evidence="5" type="ORF">SAMN05661093_09352</name>
</gene>
<evidence type="ECO:0000256" key="3">
    <source>
        <dbReference type="SAM" id="MobiDB-lite"/>
    </source>
</evidence>
<evidence type="ECO:0000259" key="4">
    <source>
        <dbReference type="PROSITE" id="PS50977"/>
    </source>
</evidence>
<dbReference type="SUPFAM" id="SSF46689">
    <property type="entry name" value="Homeodomain-like"/>
    <property type="match status" value="1"/>
</dbReference>
<dbReference type="Gene3D" id="1.10.357.10">
    <property type="entry name" value="Tetracycline Repressor, domain 2"/>
    <property type="match status" value="1"/>
</dbReference>
<keyword evidence="1 2" id="KW-0238">DNA-binding</keyword>